<sequence>MTVTSGAAQGSIVGPDLWTILYDNLLRIQMPEEVTGVGCADDIAVLISVRDVDAAQLKLNQAMRKIESRMQRHGLSLALNKTEIVILTKRRIETTIRVKVRVVEVLTKPTIKYLGINIDCKNTLLLWHVPWNNEIPSDRHILTIVQLVRLLYENGLEVQGLADIIQMVSWEQTNYHSNTYSVNQKEE</sequence>
<name>A0AAW1JGG8_POPJA</name>
<dbReference type="GO" id="GO:0003964">
    <property type="term" value="F:RNA-directed DNA polymerase activity"/>
    <property type="evidence" value="ECO:0007669"/>
    <property type="project" value="UniProtKB-KW"/>
</dbReference>
<keyword evidence="2" id="KW-0548">Nucleotidyltransferase</keyword>
<evidence type="ECO:0000313" key="3">
    <source>
        <dbReference type="Proteomes" id="UP001458880"/>
    </source>
</evidence>
<evidence type="ECO:0000313" key="2">
    <source>
        <dbReference type="EMBL" id="KAK9702477.1"/>
    </source>
</evidence>
<keyword evidence="2" id="KW-0808">Transferase</keyword>
<protein>
    <submittedName>
        <fullName evidence="2">Reverse transcriptase (RNA-dependent DNA polymerase)</fullName>
    </submittedName>
</protein>
<dbReference type="InterPro" id="IPR000477">
    <property type="entry name" value="RT_dom"/>
</dbReference>
<reference evidence="2 3" key="1">
    <citation type="journal article" date="2024" name="BMC Genomics">
        <title>De novo assembly and annotation of Popillia japonica's genome with initial clues to its potential as an invasive pest.</title>
        <authorList>
            <person name="Cucini C."/>
            <person name="Boschi S."/>
            <person name="Funari R."/>
            <person name="Cardaioli E."/>
            <person name="Iannotti N."/>
            <person name="Marturano G."/>
            <person name="Paoli F."/>
            <person name="Bruttini M."/>
            <person name="Carapelli A."/>
            <person name="Frati F."/>
            <person name="Nardi F."/>
        </authorList>
    </citation>
    <scope>NUCLEOTIDE SEQUENCE [LARGE SCALE GENOMIC DNA]</scope>
    <source>
        <strain evidence="2">DMR45628</strain>
    </source>
</reference>
<comment type="caution">
    <text evidence="2">The sequence shown here is derived from an EMBL/GenBank/DDBJ whole genome shotgun (WGS) entry which is preliminary data.</text>
</comment>
<dbReference type="PROSITE" id="PS50878">
    <property type="entry name" value="RT_POL"/>
    <property type="match status" value="1"/>
</dbReference>
<feature type="domain" description="Reverse transcriptase" evidence="1">
    <location>
        <begin position="1"/>
        <end position="118"/>
    </location>
</feature>
<keyword evidence="2" id="KW-0695">RNA-directed DNA polymerase</keyword>
<dbReference type="Pfam" id="PF00078">
    <property type="entry name" value="RVT_1"/>
    <property type="match status" value="1"/>
</dbReference>
<proteinExistence type="predicted"/>
<keyword evidence="3" id="KW-1185">Reference proteome</keyword>
<dbReference type="EMBL" id="JASPKY010000391">
    <property type="protein sequence ID" value="KAK9702477.1"/>
    <property type="molecule type" value="Genomic_DNA"/>
</dbReference>
<evidence type="ECO:0000259" key="1">
    <source>
        <dbReference type="PROSITE" id="PS50878"/>
    </source>
</evidence>
<accession>A0AAW1JGG8</accession>
<dbReference type="AlphaFoldDB" id="A0AAW1JGG8"/>
<gene>
    <name evidence="2" type="ORF">QE152_g29922</name>
</gene>
<organism evidence="2 3">
    <name type="scientific">Popillia japonica</name>
    <name type="common">Japanese beetle</name>
    <dbReference type="NCBI Taxonomy" id="7064"/>
    <lineage>
        <taxon>Eukaryota</taxon>
        <taxon>Metazoa</taxon>
        <taxon>Ecdysozoa</taxon>
        <taxon>Arthropoda</taxon>
        <taxon>Hexapoda</taxon>
        <taxon>Insecta</taxon>
        <taxon>Pterygota</taxon>
        <taxon>Neoptera</taxon>
        <taxon>Endopterygota</taxon>
        <taxon>Coleoptera</taxon>
        <taxon>Polyphaga</taxon>
        <taxon>Scarabaeiformia</taxon>
        <taxon>Scarabaeidae</taxon>
        <taxon>Rutelinae</taxon>
        <taxon>Popillia</taxon>
    </lineage>
</organism>
<dbReference type="Proteomes" id="UP001458880">
    <property type="component" value="Unassembled WGS sequence"/>
</dbReference>